<proteinExistence type="predicted"/>
<dbReference type="PIRSF" id="PIRSF016897">
    <property type="entry name" value="GlpP"/>
    <property type="match status" value="1"/>
</dbReference>
<dbReference type="GO" id="GO:0003723">
    <property type="term" value="F:RNA binding"/>
    <property type="evidence" value="ECO:0007669"/>
    <property type="project" value="UniProtKB-KW"/>
</dbReference>
<keyword evidence="1" id="KW-0804">Transcription</keyword>
<evidence type="ECO:0000256" key="1">
    <source>
        <dbReference type="PIRNR" id="PIRNR016897"/>
    </source>
</evidence>
<dbReference type="GeneID" id="87613814"/>
<dbReference type="Proteomes" id="UP000316882">
    <property type="component" value="Unassembled WGS sequence"/>
</dbReference>
<keyword evidence="1" id="KW-0694">RNA-binding</keyword>
<dbReference type="Gene3D" id="3.20.20.70">
    <property type="entry name" value="Aldolase class I"/>
    <property type="match status" value="1"/>
</dbReference>
<dbReference type="AlphaFoldDB" id="A0A4Y3PFQ7"/>
<dbReference type="GO" id="GO:0006071">
    <property type="term" value="P:glycerol metabolic process"/>
    <property type="evidence" value="ECO:0007669"/>
    <property type="project" value="UniProtKB-UniRule"/>
</dbReference>
<dbReference type="EMBL" id="BJMH01000004">
    <property type="protein sequence ID" value="GEB31555.1"/>
    <property type="molecule type" value="Genomic_DNA"/>
</dbReference>
<protein>
    <recommendedName>
        <fullName evidence="1">Glycerol uptake operon antiterminator regulatory protein</fullName>
    </recommendedName>
</protein>
<dbReference type="STRING" id="54914.AV540_23265"/>
<comment type="caution">
    <text evidence="2">The sequence shown here is derived from an EMBL/GenBank/DDBJ whole genome shotgun (WGS) entry which is preliminary data.</text>
</comment>
<gene>
    <name evidence="2" type="primary">glpP_1</name>
    <name evidence="2" type="ORF">BPA01_11350</name>
</gene>
<sequence>MATDFFPNHVTIPSVRDLRHFQIALQSDAPVILLSDVHIGNLKSLTQKCHEAKKKVIVHVDLIGGLNKDQMGIKLLKDLFQVDGLISPSAKIVNRAKNVGLIGIHRFFLLDSRSLENGLKGLEMSDLDAIEILPGPFAKQFVNQFRAVKNVPILAGGFIDSAEVVHELFAAGINGVTTSKRELWNIRDNKIR</sequence>
<dbReference type="PANTHER" id="PTHR35787">
    <property type="entry name" value="GLYCEROL UPTAKE OPERON ANTITERMINATOR REGULATORY PROTEIN"/>
    <property type="match status" value="1"/>
</dbReference>
<evidence type="ECO:0000313" key="3">
    <source>
        <dbReference type="Proteomes" id="UP000316882"/>
    </source>
</evidence>
<name>A0A4Y3PFQ7_BREPA</name>
<dbReference type="RefSeq" id="WP_122965794.1">
    <property type="nucleotide sequence ID" value="NZ_BJMH01000004.1"/>
</dbReference>
<keyword evidence="1" id="KW-0319">Glycerol metabolism</keyword>
<dbReference type="Pfam" id="PF04309">
    <property type="entry name" value="G3P_antiterm"/>
    <property type="match status" value="1"/>
</dbReference>
<organism evidence="2 3">
    <name type="scientific">Brevibacillus parabrevis</name>
    <dbReference type="NCBI Taxonomy" id="54914"/>
    <lineage>
        <taxon>Bacteria</taxon>
        <taxon>Bacillati</taxon>
        <taxon>Bacillota</taxon>
        <taxon>Bacilli</taxon>
        <taxon>Bacillales</taxon>
        <taxon>Paenibacillaceae</taxon>
        <taxon>Brevibacillus</taxon>
    </lineage>
</organism>
<dbReference type="GO" id="GO:0006355">
    <property type="term" value="P:regulation of DNA-templated transcription"/>
    <property type="evidence" value="ECO:0007669"/>
    <property type="project" value="InterPro"/>
</dbReference>
<accession>A0A4Y3PFQ7</accession>
<dbReference type="PANTHER" id="PTHR35787:SF1">
    <property type="entry name" value="GLYCEROL UPTAKE OPERON ANTITERMINATOR REGULATORY PROTEIN"/>
    <property type="match status" value="1"/>
</dbReference>
<keyword evidence="1" id="KW-0805">Transcription regulation</keyword>
<keyword evidence="3" id="KW-1185">Reference proteome</keyword>
<dbReference type="InterPro" id="IPR006699">
    <property type="entry name" value="GlpP"/>
</dbReference>
<dbReference type="SUPFAM" id="SSF110391">
    <property type="entry name" value="GlpP-like"/>
    <property type="match status" value="1"/>
</dbReference>
<dbReference type="InterPro" id="IPR013785">
    <property type="entry name" value="Aldolase_TIM"/>
</dbReference>
<evidence type="ECO:0000313" key="2">
    <source>
        <dbReference type="EMBL" id="GEB31555.1"/>
    </source>
</evidence>
<reference evidence="2 3" key="1">
    <citation type="submission" date="2019-06" db="EMBL/GenBank/DDBJ databases">
        <title>Whole genome shotgun sequence of Brevibacillus parabrevis NBRC 12334.</title>
        <authorList>
            <person name="Hosoyama A."/>
            <person name="Uohara A."/>
            <person name="Ohji S."/>
            <person name="Ichikawa N."/>
        </authorList>
    </citation>
    <scope>NUCLEOTIDE SEQUENCE [LARGE SCALE GENOMIC DNA]</scope>
    <source>
        <strain evidence="2 3">NBRC 12334</strain>
    </source>
</reference>
<comment type="function">
    <text evidence="1">Regulates expression of the glpD operon. In the presence of glycerol 3-phosphate (G3P) causes antitermination of transcription of glpD at the inverted repeat of the leader region to enhance its transcription. Binds and stabilizes glpD leader mRNA.</text>
</comment>